<evidence type="ECO:0000256" key="1">
    <source>
        <dbReference type="SAM" id="Phobius"/>
    </source>
</evidence>
<keyword evidence="1" id="KW-1133">Transmembrane helix</keyword>
<keyword evidence="1" id="KW-0472">Membrane</keyword>
<protein>
    <recommendedName>
        <fullName evidence="4">DUF998 domain-containing protein</fullName>
    </recommendedName>
</protein>
<dbReference type="Pfam" id="PF06197">
    <property type="entry name" value="DUF998"/>
    <property type="match status" value="1"/>
</dbReference>
<name>A0A8J3IW15_9ACTN</name>
<feature type="transmembrane region" description="Helical" evidence="1">
    <location>
        <begin position="166"/>
        <end position="183"/>
    </location>
</feature>
<evidence type="ECO:0000313" key="3">
    <source>
        <dbReference type="Proteomes" id="UP000612808"/>
    </source>
</evidence>
<sequence>MTHPNPLRPASTPARALLVAGAVAGPLFLVTGVAGGLARDGFDFTRNALSQLSLGTYGWVQITAFVLTGLLAVAGAVGVRRALRGAPGGTWAPPVIAVFGVSFLVAAVFRADPGRGFPAGTPDLAPAALSAHGTVHMAAAGTGFLALCVAFLVLARHFAARGHRGWAIGCRVVPVGVVAGFAGSAAAPLAFTLGAALGLVWLTAVIARLRATTD</sequence>
<feature type="transmembrane region" description="Helical" evidence="1">
    <location>
        <begin position="189"/>
        <end position="209"/>
    </location>
</feature>
<dbReference type="Proteomes" id="UP000612808">
    <property type="component" value="Unassembled WGS sequence"/>
</dbReference>
<keyword evidence="3" id="KW-1185">Reference proteome</keyword>
<feature type="transmembrane region" description="Helical" evidence="1">
    <location>
        <begin position="91"/>
        <end position="109"/>
    </location>
</feature>
<reference evidence="2" key="1">
    <citation type="submission" date="2021-01" db="EMBL/GenBank/DDBJ databases">
        <title>Whole genome shotgun sequence of Actinocatenispora rupis NBRC 107355.</title>
        <authorList>
            <person name="Komaki H."/>
            <person name="Tamura T."/>
        </authorList>
    </citation>
    <scope>NUCLEOTIDE SEQUENCE</scope>
    <source>
        <strain evidence="2">NBRC 107355</strain>
    </source>
</reference>
<proteinExistence type="predicted"/>
<feature type="transmembrane region" description="Helical" evidence="1">
    <location>
        <begin position="16"/>
        <end position="38"/>
    </location>
</feature>
<dbReference type="RefSeq" id="WP_203656672.1">
    <property type="nucleotide sequence ID" value="NZ_BAAAZM010000004.1"/>
</dbReference>
<dbReference type="InterPro" id="IPR009339">
    <property type="entry name" value="DUF998"/>
</dbReference>
<feature type="transmembrane region" description="Helical" evidence="1">
    <location>
        <begin position="129"/>
        <end position="154"/>
    </location>
</feature>
<keyword evidence="1" id="KW-0812">Transmembrane</keyword>
<comment type="caution">
    <text evidence="2">The sequence shown here is derived from an EMBL/GenBank/DDBJ whole genome shotgun (WGS) entry which is preliminary data.</text>
</comment>
<accession>A0A8J3IW15</accession>
<dbReference type="EMBL" id="BOMB01000010">
    <property type="protein sequence ID" value="GID10991.1"/>
    <property type="molecule type" value="Genomic_DNA"/>
</dbReference>
<evidence type="ECO:0000313" key="2">
    <source>
        <dbReference type="EMBL" id="GID10991.1"/>
    </source>
</evidence>
<evidence type="ECO:0008006" key="4">
    <source>
        <dbReference type="Google" id="ProtNLM"/>
    </source>
</evidence>
<gene>
    <name evidence="2" type="ORF">Aru02nite_18800</name>
</gene>
<organism evidence="2 3">
    <name type="scientific">Actinocatenispora rupis</name>
    <dbReference type="NCBI Taxonomy" id="519421"/>
    <lineage>
        <taxon>Bacteria</taxon>
        <taxon>Bacillati</taxon>
        <taxon>Actinomycetota</taxon>
        <taxon>Actinomycetes</taxon>
        <taxon>Micromonosporales</taxon>
        <taxon>Micromonosporaceae</taxon>
        <taxon>Actinocatenispora</taxon>
    </lineage>
</organism>
<dbReference type="AlphaFoldDB" id="A0A8J3IW15"/>
<feature type="transmembrane region" description="Helical" evidence="1">
    <location>
        <begin position="58"/>
        <end position="79"/>
    </location>
</feature>